<name>A0A423VSM6_9PEZI</name>
<gene>
    <name evidence="2" type="ORF">VMCG_08260</name>
</gene>
<evidence type="ECO:0000313" key="3">
    <source>
        <dbReference type="Proteomes" id="UP000283895"/>
    </source>
</evidence>
<dbReference type="Proteomes" id="UP000283895">
    <property type="component" value="Unassembled WGS sequence"/>
</dbReference>
<dbReference type="AlphaFoldDB" id="A0A423VSM6"/>
<dbReference type="InterPro" id="IPR028000">
    <property type="entry name" value="Pma1"/>
</dbReference>
<dbReference type="Pfam" id="PF14610">
    <property type="entry name" value="Psg1"/>
    <property type="match status" value="1"/>
</dbReference>
<dbReference type="EMBL" id="LKEA01000042">
    <property type="protein sequence ID" value="ROV94082.1"/>
    <property type="molecule type" value="Genomic_DNA"/>
</dbReference>
<evidence type="ECO:0000256" key="1">
    <source>
        <dbReference type="SAM" id="SignalP"/>
    </source>
</evidence>
<sequence>MTPFRPSLLLLFSWLYTLAVSSEPILPRQGNPQNVWVTIDASGGASTITPSVSSASKTISGAPEYVTATSVYIMTTASGIIQTSTGMAPVATATASSGAGAFVACSNYQGWDEPFCLPRRGSVLKPGVTYYVTWDPSYFDFASIPVSIQVRYSDSTVPTTLSNISSDAGYTAWSVDEDIISQYNRNGSDLVATLYLAYHVQMLDSGDDDLMYHSGPTITISSSAPSYDASPKIKLENHSKTVEECLWDMAKGGQTEAQQDEISV</sequence>
<feature type="signal peptide" evidence="1">
    <location>
        <begin position="1"/>
        <end position="22"/>
    </location>
</feature>
<dbReference type="OrthoDB" id="4084551at2759"/>
<accession>A0A423VSM6</accession>
<keyword evidence="3" id="KW-1185">Reference proteome</keyword>
<evidence type="ECO:0000313" key="2">
    <source>
        <dbReference type="EMBL" id="ROV94082.1"/>
    </source>
</evidence>
<organism evidence="2 3">
    <name type="scientific">Cytospora schulzeri</name>
    <dbReference type="NCBI Taxonomy" id="448051"/>
    <lineage>
        <taxon>Eukaryota</taxon>
        <taxon>Fungi</taxon>
        <taxon>Dikarya</taxon>
        <taxon>Ascomycota</taxon>
        <taxon>Pezizomycotina</taxon>
        <taxon>Sordariomycetes</taxon>
        <taxon>Sordariomycetidae</taxon>
        <taxon>Diaporthales</taxon>
        <taxon>Cytosporaceae</taxon>
        <taxon>Cytospora</taxon>
    </lineage>
</organism>
<comment type="caution">
    <text evidence="2">The sequence shown here is derived from an EMBL/GenBank/DDBJ whole genome shotgun (WGS) entry which is preliminary data.</text>
</comment>
<reference evidence="2 3" key="1">
    <citation type="submission" date="2015-09" db="EMBL/GenBank/DDBJ databases">
        <title>Host preference determinants of Valsa canker pathogens revealed by comparative genomics.</title>
        <authorList>
            <person name="Yin Z."/>
            <person name="Huang L."/>
        </authorList>
    </citation>
    <scope>NUCLEOTIDE SEQUENCE [LARGE SCALE GENOMIC DNA]</scope>
    <source>
        <strain evidence="2 3">03-1</strain>
    </source>
</reference>
<keyword evidence="1" id="KW-0732">Signal</keyword>
<protein>
    <submittedName>
        <fullName evidence="2">Uncharacterized protein</fullName>
    </submittedName>
</protein>
<proteinExistence type="predicted"/>
<feature type="chain" id="PRO_5019451225" evidence="1">
    <location>
        <begin position="23"/>
        <end position="264"/>
    </location>
</feature>